<evidence type="ECO:0000313" key="3">
    <source>
        <dbReference type="Proteomes" id="UP000427906"/>
    </source>
</evidence>
<dbReference type="RefSeq" id="WP_155315989.1">
    <property type="nucleotide sequence ID" value="NZ_AP021874.1"/>
</dbReference>
<accession>A0A5K7YN42</accession>
<organism evidence="2 3">
    <name type="scientific">Desulfosarcina alkanivorans</name>
    <dbReference type="NCBI Taxonomy" id="571177"/>
    <lineage>
        <taxon>Bacteria</taxon>
        <taxon>Pseudomonadati</taxon>
        <taxon>Thermodesulfobacteriota</taxon>
        <taxon>Desulfobacteria</taxon>
        <taxon>Desulfobacterales</taxon>
        <taxon>Desulfosarcinaceae</taxon>
        <taxon>Desulfosarcina</taxon>
    </lineage>
</organism>
<keyword evidence="3" id="KW-1185">Reference proteome</keyword>
<dbReference type="EMBL" id="AP021874">
    <property type="protein sequence ID" value="BBO67764.1"/>
    <property type="molecule type" value="Genomic_DNA"/>
</dbReference>
<sequence length="67" mass="7218">METTIVILIVVTAAVYVGRLFYRDFKQKDGCTCGCTGCSLSDSCSDPAAVNARQAMDDQAGREDPRP</sequence>
<reference evidence="2 3" key="1">
    <citation type="submission" date="2019-11" db="EMBL/GenBank/DDBJ databases">
        <title>Comparative genomics of hydrocarbon-degrading Desulfosarcina strains.</title>
        <authorList>
            <person name="Watanabe M."/>
            <person name="Kojima H."/>
            <person name="Fukui M."/>
        </authorList>
    </citation>
    <scope>NUCLEOTIDE SEQUENCE [LARGE SCALE GENOMIC DNA]</scope>
    <source>
        <strain evidence="2 3">PL12</strain>
    </source>
</reference>
<protein>
    <recommendedName>
        <fullName evidence="4">FeoB-associated Cys-rich membrane protein</fullName>
    </recommendedName>
</protein>
<keyword evidence="1" id="KW-0812">Transmembrane</keyword>
<proteinExistence type="predicted"/>
<evidence type="ECO:0000313" key="2">
    <source>
        <dbReference type="EMBL" id="BBO67764.1"/>
    </source>
</evidence>
<dbReference type="AlphaFoldDB" id="A0A5K7YN42"/>
<evidence type="ECO:0000256" key="1">
    <source>
        <dbReference type="SAM" id="Phobius"/>
    </source>
</evidence>
<keyword evidence="1" id="KW-1133">Transmembrane helix</keyword>
<dbReference type="Pfam" id="PF12669">
    <property type="entry name" value="FeoB_associated"/>
    <property type="match status" value="1"/>
</dbReference>
<feature type="transmembrane region" description="Helical" evidence="1">
    <location>
        <begin position="6"/>
        <end position="22"/>
    </location>
</feature>
<gene>
    <name evidence="2" type="ORF">DSCA_16940</name>
</gene>
<keyword evidence="1" id="KW-0472">Membrane</keyword>
<dbReference type="Proteomes" id="UP000427906">
    <property type="component" value="Chromosome"/>
</dbReference>
<evidence type="ECO:0008006" key="4">
    <source>
        <dbReference type="Google" id="ProtNLM"/>
    </source>
</evidence>
<dbReference type="KEGG" id="dalk:DSCA_16940"/>
<name>A0A5K7YN42_9BACT</name>